<sequence>MYLRPRLAGEYTEVHPLVFLVRFIFGALTLRASRTIYRARNCGMSFIMLTGMKGLWTNQIIRPTFHFFTKL</sequence>
<dbReference type="EMBL" id="DUHE01000022">
    <property type="protein sequence ID" value="HII83383.1"/>
    <property type="molecule type" value="Genomic_DNA"/>
</dbReference>
<accession>A0A7J4TIP7</accession>
<organism evidence="1 2">
    <name type="scientific">Methanobacterium subterraneum</name>
    <dbReference type="NCBI Taxonomy" id="59277"/>
    <lineage>
        <taxon>Archaea</taxon>
        <taxon>Methanobacteriati</taxon>
        <taxon>Methanobacteriota</taxon>
        <taxon>Methanomada group</taxon>
        <taxon>Methanobacteria</taxon>
        <taxon>Methanobacteriales</taxon>
        <taxon>Methanobacteriaceae</taxon>
        <taxon>Methanobacterium</taxon>
    </lineage>
</organism>
<reference evidence="2" key="1">
    <citation type="journal article" date="2020" name="bioRxiv">
        <title>A rank-normalized archaeal taxonomy based on genome phylogeny resolves widespread incomplete and uneven classifications.</title>
        <authorList>
            <person name="Rinke C."/>
            <person name="Chuvochina M."/>
            <person name="Mussig A.J."/>
            <person name="Chaumeil P.-A."/>
            <person name="Waite D.W."/>
            <person name="Whitman W.B."/>
            <person name="Parks D.H."/>
            <person name="Hugenholtz P."/>
        </authorList>
    </citation>
    <scope>NUCLEOTIDE SEQUENCE [LARGE SCALE GENOMIC DNA]</scope>
</reference>
<gene>
    <name evidence="1" type="ORF">HA271_00770</name>
</gene>
<dbReference type="Proteomes" id="UP000586031">
    <property type="component" value="Unassembled WGS sequence"/>
</dbReference>
<evidence type="ECO:0000313" key="2">
    <source>
        <dbReference type="Proteomes" id="UP000586031"/>
    </source>
</evidence>
<evidence type="ECO:0000313" key="1">
    <source>
        <dbReference type="EMBL" id="HII83383.1"/>
    </source>
</evidence>
<comment type="caution">
    <text evidence="1">The sequence shown here is derived from an EMBL/GenBank/DDBJ whole genome shotgun (WGS) entry which is preliminary data.</text>
</comment>
<protein>
    <submittedName>
        <fullName evidence="1">Uncharacterized protein</fullName>
    </submittedName>
</protein>
<proteinExistence type="predicted"/>
<name>A0A7J4TIP7_9EURY</name>
<dbReference type="AlphaFoldDB" id="A0A7J4TIP7"/>